<gene>
    <name evidence="12" type="ORF">BOKJ2_LOCUS4254</name>
</gene>
<keyword evidence="6" id="KW-0813">Transport</keyword>
<dbReference type="InterPro" id="IPR017336">
    <property type="entry name" value="Snurportin-1"/>
</dbReference>
<evidence type="ECO:0000256" key="4">
    <source>
        <dbReference type="ARBA" id="ARBA00007540"/>
    </source>
</evidence>
<accession>A0A811KAE4</accession>
<dbReference type="InterPro" id="IPR047857">
    <property type="entry name" value="Snurportin1_C"/>
</dbReference>
<name>A0A811KAE4_9BILA</name>
<evidence type="ECO:0000313" key="12">
    <source>
        <dbReference type="EMBL" id="CAD5212453.1"/>
    </source>
</evidence>
<feature type="region of interest" description="Disordered" evidence="10">
    <location>
        <begin position="59"/>
        <end position="104"/>
    </location>
</feature>
<keyword evidence="13" id="KW-1185">Reference proteome</keyword>
<sequence>MSQETPRNDIESLSLGFLSTVEVTENHSRYMMYKNFGTLQENQRKRRNDVIQRQREARMKKMEEARTTAEPVEEEQDEDTDGFMEVDRRRRTKSQSEDGDKRHRAKFHRNDMKGRLMYSEWLIDIPEDISENWLALPAPAGKRVLVLAEHQYTFIYDKKGSQLSRFKSTLNNRSQTSLIDGILTRNTIYVIDYLTTNDLPLEECEYDCRRMMGSSFLRENGVFNNSFGQFKFVELPAVKASKEELTKLMAQTYDYELDGILFYYTKCHYYSGQTPLAVWLKPWMMPEILGVSINPIYQKETGQTPQEFISEFHKKHPTYGLPITRKEHRQSETEH</sequence>
<dbReference type="OrthoDB" id="10003593at2759"/>
<organism evidence="12 13">
    <name type="scientific">Bursaphelenchus okinawaensis</name>
    <dbReference type="NCBI Taxonomy" id="465554"/>
    <lineage>
        <taxon>Eukaryota</taxon>
        <taxon>Metazoa</taxon>
        <taxon>Ecdysozoa</taxon>
        <taxon>Nematoda</taxon>
        <taxon>Chromadorea</taxon>
        <taxon>Rhabditida</taxon>
        <taxon>Tylenchina</taxon>
        <taxon>Tylenchomorpha</taxon>
        <taxon>Aphelenchoidea</taxon>
        <taxon>Aphelenchoididae</taxon>
        <taxon>Bursaphelenchus</taxon>
    </lineage>
</organism>
<comment type="subcellular location">
    <subcellularLocation>
        <location evidence="3">Cytoplasm</location>
    </subcellularLocation>
    <subcellularLocation>
        <location evidence="2">Nucleus</location>
    </subcellularLocation>
</comment>
<evidence type="ECO:0000256" key="3">
    <source>
        <dbReference type="ARBA" id="ARBA00004496"/>
    </source>
</evidence>
<protein>
    <recommendedName>
        <fullName evidence="5">Snurportin-1</fullName>
    </recommendedName>
</protein>
<evidence type="ECO:0000256" key="1">
    <source>
        <dbReference type="ARBA" id="ARBA00003975"/>
    </source>
</evidence>
<dbReference type="GO" id="GO:0003723">
    <property type="term" value="F:RNA binding"/>
    <property type="evidence" value="ECO:0007669"/>
    <property type="project" value="UniProtKB-KW"/>
</dbReference>
<evidence type="ECO:0000256" key="5">
    <source>
        <dbReference type="ARBA" id="ARBA00016034"/>
    </source>
</evidence>
<dbReference type="GO" id="GO:0005737">
    <property type="term" value="C:cytoplasm"/>
    <property type="evidence" value="ECO:0007669"/>
    <property type="project" value="UniProtKB-SubCell"/>
</dbReference>
<dbReference type="GO" id="GO:0061015">
    <property type="term" value="P:snRNA import into nucleus"/>
    <property type="evidence" value="ECO:0007669"/>
    <property type="project" value="InterPro"/>
</dbReference>
<evidence type="ECO:0000256" key="7">
    <source>
        <dbReference type="ARBA" id="ARBA00022490"/>
    </source>
</evidence>
<dbReference type="EMBL" id="CAJFDH010000002">
    <property type="protein sequence ID" value="CAD5212453.1"/>
    <property type="molecule type" value="Genomic_DNA"/>
</dbReference>
<feature type="domain" description="Snurportin-1 m3G cap-binding" evidence="11">
    <location>
        <begin position="115"/>
        <end position="282"/>
    </location>
</feature>
<proteinExistence type="inferred from homology"/>
<dbReference type="PANTHER" id="PTHR13403">
    <property type="entry name" value="SNURPORTIN1 RNUT1 PROTEIN RNA, U TRANSPORTER 1"/>
    <property type="match status" value="1"/>
</dbReference>
<feature type="compositionally biased region" description="Acidic residues" evidence="10">
    <location>
        <begin position="71"/>
        <end position="84"/>
    </location>
</feature>
<dbReference type="Pfam" id="PF21974">
    <property type="entry name" value="SPN1_m3Gcap_bd"/>
    <property type="match status" value="1"/>
</dbReference>
<evidence type="ECO:0000256" key="10">
    <source>
        <dbReference type="SAM" id="MobiDB-lite"/>
    </source>
</evidence>
<comment type="similarity">
    <text evidence="4">Belongs to the snurportin family.</text>
</comment>
<dbReference type="GO" id="GO:0005634">
    <property type="term" value="C:nucleus"/>
    <property type="evidence" value="ECO:0007669"/>
    <property type="project" value="UniProtKB-SubCell"/>
</dbReference>
<evidence type="ECO:0000259" key="11">
    <source>
        <dbReference type="Pfam" id="PF21974"/>
    </source>
</evidence>
<dbReference type="AlphaFoldDB" id="A0A811KAE4"/>
<dbReference type="SUPFAM" id="SSF56091">
    <property type="entry name" value="DNA ligase/mRNA capping enzyme, catalytic domain"/>
    <property type="match status" value="1"/>
</dbReference>
<dbReference type="PANTHER" id="PTHR13403:SF6">
    <property type="entry name" value="SNURPORTIN-1"/>
    <property type="match status" value="1"/>
</dbReference>
<comment type="function">
    <text evidence="1">Functions as an U snRNP-specific nuclear import adapter. Involved in the trimethylguanosine (m3G)-cap-dependent nuclear import of U snRNPs. Binds specifically to the terminal m3G-cap U snRNAs.</text>
</comment>
<evidence type="ECO:0000313" key="13">
    <source>
        <dbReference type="Proteomes" id="UP000614601"/>
    </source>
</evidence>
<evidence type="ECO:0000256" key="6">
    <source>
        <dbReference type="ARBA" id="ARBA00022448"/>
    </source>
</evidence>
<keyword evidence="8" id="KW-0694">RNA-binding</keyword>
<dbReference type="EMBL" id="CAJFCW020000002">
    <property type="protein sequence ID" value="CAG9096110.1"/>
    <property type="molecule type" value="Genomic_DNA"/>
</dbReference>
<keyword evidence="7" id="KW-0963">Cytoplasm</keyword>
<dbReference type="Proteomes" id="UP000614601">
    <property type="component" value="Unassembled WGS sequence"/>
</dbReference>
<comment type="caution">
    <text evidence="12">The sequence shown here is derived from an EMBL/GenBank/DDBJ whole genome shotgun (WGS) entry which is preliminary data.</text>
</comment>
<evidence type="ECO:0000256" key="8">
    <source>
        <dbReference type="ARBA" id="ARBA00022884"/>
    </source>
</evidence>
<dbReference type="Proteomes" id="UP000783686">
    <property type="component" value="Unassembled WGS sequence"/>
</dbReference>
<reference evidence="12" key="1">
    <citation type="submission" date="2020-09" db="EMBL/GenBank/DDBJ databases">
        <authorList>
            <person name="Kikuchi T."/>
        </authorList>
    </citation>
    <scope>NUCLEOTIDE SEQUENCE</scope>
    <source>
        <strain evidence="12">SH1</strain>
    </source>
</reference>
<evidence type="ECO:0000256" key="2">
    <source>
        <dbReference type="ARBA" id="ARBA00004123"/>
    </source>
</evidence>
<keyword evidence="9" id="KW-0539">Nucleus</keyword>
<evidence type="ECO:0000256" key="9">
    <source>
        <dbReference type="ARBA" id="ARBA00023242"/>
    </source>
</evidence>
<dbReference type="Gene3D" id="3.30.470.30">
    <property type="entry name" value="DNA ligase/mRNA capping enzyme"/>
    <property type="match status" value="1"/>
</dbReference>